<dbReference type="Proteomes" id="UP000051494">
    <property type="component" value="Unassembled WGS sequence"/>
</dbReference>
<comment type="caution">
    <text evidence="2">The sequence shown here is derived from an EMBL/GenBank/DDBJ whole genome shotgun (WGS) entry which is preliminary data.</text>
</comment>
<dbReference type="PANTHER" id="PTHR24198:SF165">
    <property type="entry name" value="ANKYRIN REPEAT-CONTAINING PROTEIN-RELATED"/>
    <property type="match status" value="1"/>
</dbReference>
<keyword evidence="1" id="KW-0472">Membrane</keyword>
<keyword evidence="4" id="KW-1185">Reference proteome</keyword>
<evidence type="ECO:0000313" key="2">
    <source>
        <dbReference type="EMBL" id="KRG20219.1"/>
    </source>
</evidence>
<dbReference type="PANTHER" id="PTHR24198">
    <property type="entry name" value="ANKYRIN REPEAT AND PROTEIN KINASE DOMAIN-CONTAINING PROTEIN"/>
    <property type="match status" value="1"/>
</dbReference>
<feature type="transmembrane region" description="Helical" evidence="1">
    <location>
        <begin position="203"/>
        <end position="220"/>
    </location>
</feature>
<evidence type="ECO:0000313" key="4">
    <source>
        <dbReference type="Proteomes" id="UP000051494"/>
    </source>
</evidence>
<dbReference type="RefSeq" id="WP_057623173.1">
    <property type="nucleotide sequence ID" value="NZ_LKHV02000001.1"/>
</dbReference>
<dbReference type="InterPro" id="IPR036770">
    <property type="entry name" value="Ankyrin_rpt-contain_sf"/>
</dbReference>
<evidence type="ECO:0000256" key="1">
    <source>
        <dbReference type="SAM" id="Phobius"/>
    </source>
</evidence>
<name>A0A0Q9YHS8_9GAMM</name>
<keyword evidence="1" id="KW-1133">Transmembrane helix</keyword>
<reference evidence="3" key="3">
    <citation type="submission" date="2021-06" db="EMBL/GenBank/DDBJ databases">
        <title>Genomic Description and Analysis of Intracellular Bacteria, Candidatus Berkiella cookevillensis and Candidatus Berkiella aquae.</title>
        <authorList>
            <person name="Kidane D.T."/>
            <person name="Mehari Y.T."/>
            <person name="Rice F.C."/>
            <person name="Arivett B.A."/>
            <person name="Farone A.L."/>
            <person name="Berk S.G."/>
            <person name="Farone M.B."/>
        </authorList>
    </citation>
    <scope>NUCLEOTIDE SEQUENCE</scope>
    <source>
        <strain evidence="3">CC99</strain>
    </source>
</reference>
<sequence length="502" mass="57289">MPQKSEPTTQNIFAAIKRGNITTLKSLYNTLHKNAKTSTSKSIGKASHLDNLFFDQTKKVHTSKLLYAVLCKQEAAVRFLLNQNSDYYDMYNFNEAQENPVIKAIQTQQLNIFKAFIQHHDFLKQCIKDKQGNSIIHYIGRIQDKTLRQQFAQCLIEAEFDIQLKNYAGKRANHIEEFETLEKTYHRSLKYRLKQQFRKAPRLYSFFATVVFASALILPLCAIYSLAFAIPYIMVGIIAATIPTAWMQKNSPTPQSIQMEAEFVHAIKNNTLTKKQIKTFVLRGGNLNKLSTISITLGNTLGNLSALELAVLFLKPDMLTLLMTSISDHDKTIAPKFSQRLLLLAIGCNRPEMVSLLLPHYENIDFSIRKDLTPIMLALHLPYKKANEEYINNQYEIVEMLLKRKADLGKNTLIAIVNDAIKRDSKTPCTIGSYARYLHSKGMLSEKIAALCERTLQERKQKQSKTNEPILVQFKQRNTATVKNKAAIQPTIPTPSKKRCIR</sequence>
<reference evidence="3" key="2">
    <citation type="journal article" date="2016" name="Genome Announc.">
        <title>Draft Genome Sequences of Two Novel Amoeba-Resistant Intranuclear Bacteria, 'Candidatus Berkiella cookevillensis' and 'Candidatus Berkiella aquae'.</title>
        <authorList>
            <person name="Mehari Y.T."/>
            <person name="Arivett B.A."/>
            <person name="Farone A.L."/>
            <person name="Gunderson J.H."/>
            <person name="Farone M.B."/>
        </authorList>
    </citation>
    <scope>NUCLEOTIDE SEQUENCE</scope>
    <source>
        <strain evidence="3">CC99</strain>
    </source>
</reference>
<organism evidence="2">
    <name type="scientific">Candidatus Berkiella cookevillensis</name>
    <dbReference type="NCBI Taxonomy" id="437022"/>
    <lineage>
        <taxon>Bacteria</taxon>
        <taxon>Pseudomonadati</taxon>
        <taxon>Pseudomonadota</taxon>
        <taxon>Gammaproteobacteria</taxon>
        <taxon>Candidatus Berkiellales</taxon>
        <taxon>Candidatus Berkiellaceae</taxon>
        <taxon>Candidatus Berkiella</taxon>
    </lineage>
</organism>
<dbReference type="EMBL" id="LKHV01000001">
    <property type="protein sequence ID" value="KRG20219.1"/>
    <property type="molecule type" value="Genomic_DNA"/>
</dbReference>
<dbReference type="OrthoDB" id="5648496at2"/>
<evidence type="ECO:0000313" key="3">
    <source>
        <dbReference type="EMBL" id="MCS5708204.1"/>
    </source>
</evidence>
<proteinExistence type="predicted"/>
<dbReference type="AlphaFoldDB" id="A0A0Q9YHS8"/>
<dbReference type="Gene3D" id="1.25.40.20">
    <property type="entry name" value="Ankyrin repeat-containing domain"/>
    <property type="match status" value="2"/>
</dbReference>
<gene>
    <name evidence="2" type="ORF">CC99x_00441</name>
    <name evidence="3" type="ORF">CC99x_004730</name>
</gene>
<keyword evidence="1" id="KW-0812">Transmembrane</keyword>
<reference evidence="2" key="1">
    <citation type="submission" date="2015-09" db="EMBL/GenBank/DDBJ databases">
        <title>Draft Genome Sequences of Two Novel Amoeba-resistant Intranuclear Bacteria, Candidatus Berkiella cookevillensis and Candidatus Berkiella aquae.</title>
        <authorList>
            <person name="Mehari Y.T."/>
            <person name="Arivett B.A."/>
            <person name="Farone A.L."/>
            <person name="Gunderson J.H."/>
            <person name="Farone M.B."/>
        </authorList>
    </citation>
    <scope>NUCLEOTIDE SEQUENCE [LARGE SCALE GENOMIC DNA]</scope>
    <source>
        <strain evidence="2">CC99</strain>
    </source>
</reference>
<dbReference type="SUPFAM" id="SSF48403">
    <property type="entry name" value="Ankyrin repeat"/>
    <property type="match status" value="2"/>
</dbReference>
<dbReference type="EMBL" id="LKHV02000001">
    <property type="protein sequence ID" value="MCS5708204.1"/>
    <property type="molecule type" value="Genomic_DNA"/>
</dbReference>
<accession>A0A0Q9YHS8</accession>
<protein>
    <submittedName>
        <fullName evidence="3">Ankyrin repeat domain-containing protein</fullName>
    </submittedName>
    <submittedName>
        <fullName evidence="2">Ankyrin repeats (3 copies)</fullName>
    </submittedName>
</protein>